<keyword evidence="2" id="KW-1185">Reference proteome</keyword>
<dbReference type="EMBL" id="MVFC01000011">
    <property type="protein sequence ID" value="OON78848.1"/>
    <property type="molecule type" value="Genomic_DNA"/>
</dbReference>
<dbReference type="STRING" id="83656.B1H18_15945"/>
<reference evidence="1 2" key="1">
    <citation type="submission" date="2017-02" db="EMBL/GenBank/DDBJ databases">
        <title>Draft Genome Sequence of Streptomyces tsukubaensis F601, a Producer of the immunosuppressant tacrolimus FK506.</title>
        <authorList>
            <person name="Zong G."/>
            <person name="Zhong C."/>
            <person name="Fu J."/>
            <person name="Qin R."/>
            <person name="Cao G."/>
        </authorList>
    </citation>
    <scope>NUCLEOTIDE SEQUENCE [LARGE SCALE GENOMIC DNA]</scope>
    <source>
        <strain evidence="1 2">F601</strain>
    </source>
</reference>
<dbReference type="AlphaFoldDB" id="A0A1V4A9B1"/>
<sequence length="179" mass="18669">MDPGGSRRPRGRTATILACAALLGIAGGLAAGYRIQAERPPTPLPALAAPLPVHAVRSAGEAGRAPVTLKEERALRMEGDLRKLLLKPSGGDHETLEPTIEGGVPAVDNWLSPIDFAREFVYDDGMFEALTRAGIRRVAATDRAGGDRHTAIRLAQFWPGTGAPAAGSRSCTATSGSLP</sequence>
<dbReference type="Proteomes" id="UP000190539">
    <property type="component" value="Unassembled WGS sequence"/>
</dbReference>
<accession>A0A1V4A9B1</accession>
<proteinExistence type="predicted"/>
<protein>
    <submittedName>
        <fullName evidence="1">Uncharacterized protein</fullName>
    </submittedName>
</protein>
<gene>
    <name evidence="1" type="ORF">B1H18_15945</name>
</gene>
<comment type="caution">
    <text evidence="1">The sequence shown here is derived from an EMBL/GenBank/DDBJ whole genome shotgun (WGS) entry which is preliminary data.</text>
</comment>
<organism evidence="1 2">
    <name type="scientific">Streptomyces tsukubensis</name>
    <dbReference type="NCBI Taxonomy" id="83656"/>
    <lineage>
        <taxon>Bacteria</taxon>
        <taxon>Bacillati</taxon>
        <taxon>Actinomycetota</taxon>
        <taxon>Actinomycetes</taxon>
        <taxon>Kitasatosporales</taxon>
        <taxon>Streptomycetaceae</taxon>
        <taxon>Streptomyces</taxon>
    </lineage>
</organism>
<evidence type="ECO:0000313" key="2">
    <source>
        <dbReference type="Proteomes" id="UP000190539"/>
    </source>
</evidence>
<name>A0A1V4A9B1_9ACTN</name>
<evidence type="ECO:0000313" key="1">
    <source>
        <dbReference type="EMBL" id="OON78848.1"/>
    </source>
</evidence>